<comment type="caution">
    <text evidence="2">The sequence shown here is derived from an EMBL/GenBank/DDBJ whole genome shotgun (WGS) entry which is preliminary data.</text>
</comment>
<sequence length="131" mass="14184">MKTDSSVSISTRVVQVCLFLVAAIALFGGSLQMYLGQPTTTPRLDNVHRFLAGVYLSAGLISAWAAWTVQTQKVLVYLIALAVFNAAIGRLISISIVGLPEPAAVWIGYLLPELIIPIVILIAQTFRNRES</sequence>
<dbReference type="EMBL" id="RQGF01000035">
    <property type="protein sequence ID" value="TGL58737.1"/>
    <property type="molecule type" value="Genomic_DNA"/>
</dbReference>
<evidence type="ECO:0000313" key="3">
    <source>
        <dbReference type="Proteomes" id="UP000297762"/>
    </source>
</evidence>
<gene>
    <name evidence="2" type="ORF">EHQ64_16935</name>
</gene>
<keyword evidence="1" id="KW-0812">Transmembrane</keyword>
<feature type="transmembrane region" description="Helical" evidence="1">
    <location>
        <begin position="103"/>
        <end position="123"/>
    </location>
</feature>
<proteinExistence type="predicted"/>
<evidence type="ECO:0000256" key="1">
    <source>
        <dbReference type="SAM" id="Phobius"/>
    </source>
</evidence>
<keyword evidence="1" id="KW-0472">Membrane</keyword>
<dbReference type="OrthoDB" id="4549167at2"/>
<keyword evidence="3" id="KW-1185">Reference proteome</keyword>
<dbReference type="AlphaFoldDB" id="A0A4R9K3B4"/>
<dbReference type="InterPro" id="IPR025597">
    <property type="entry name" value="DUF4345"/>
</dbReference>
<feature type="transmembrane region" description="Helical" evidence="1">
    <location>
        <begin position="12"/>
        <end position="35"/>
    </location>
</feature>
<reference evidence="2" key="1">
    <citation type="journal article" date="2019" name="PLoS Negl. Trop. Dis.">
        <title>Revisiting the worldwide diversity of Leptospira species in the environment.</title>
        <authorList>
            <person name="Vincent A.T."/>
            <person name="Schiettekatte O."/>
            <person name="Bourhy P."/>
            <person name="Veyrier F.J."/>
            <person name="Picardeau M."/>
        </authorList>
    </citation>
    <scope>NUCLEOTIDE SEQUENCE [LARGE SCALE GENOMIC DNA]</scope>
    <source>
        <strain evidence="2">201702455</strain>
    </source>
</reference>
<dbReference type="Pfam" id="PF14248">
    <property type="entry name" value="DUF4345"/>
    <property type="match status" value="1"/>
</dbReference>
<feature type="transmembrane region" description="Helical" evidence="1">
    <location>
        <begin position="74"/>
        <end position="97"/>
    </location>
</feature>
<dbReference type="Proteomes" id="UP000297762">
    <property type="component" value="Unassembled WGS sequence"/>
</dbReference>
<keyword evidence="1" id="KW-1133">Transmembrane helix</keyword>
<feature type="transmembrane region" description="Helical" evidence="1">
    <location>
        <begin position="47"/>
        <end position="67"/>
    </location>
</feature>
<protein>
    <submittedName>
        <fullName evidence="2">DUF4345 domain-containing protein</fullName>
    </submittedName>
</protein>
<name>A0A4R9K3B4_9LEPT</name>
<organism evidence="2 3">
    <name type="scientific">Leptospira sarikeiensis</name>
    <dbReference type="NCBI Taxonomy" id="2484943"/>
    <lineage>
        <taxon>Bacteria</taxon>
        <taxon>Pseudomonadati</taxon>
        <taxon>Spirochaetota</taxon>
        <taxon>Spirochaetia</taxon>
        <taxon>Leptospirales</taxon>
        <taxon>Leptospiraceae</taxon>
        <taxon>Leptospira</taxon>
    </lineage>
</organism>
<accession>A0A4R9K3B4</accession>
<evidence type="ECO:0000313" key="2">
    <source>
        <dbReference type="EMBL" id="TGL58737.1"/>
    </source>
</evidence>